<dbReference type="PROSITE" id="PS51898">
    <property type="entry name" value="TYR_RECOMBINASE"/>
    <property type="match status" value="1"/>
</dbReference>
<evidence type="ECO:0000259" key="8">
    <source>
        <dbReference type="PROSITE" id="PS51900"/>
    </source>
</evidence>
<evidence type="ECO:0000256" key="2">
    <source>
        <dbReference type="ARBA" id="ARBA00008857"/>
    </source>
</evidence>
<name>A0A329URA3_9FIRM</name>
<dbReference type="InterPro" id="IPR044068">
    <property type="entry name" value="CB"/>
</dbReference>
<evidence type="ECO:0000256" key="5">
    <source>
        <dbReference type="ARBA" id="ARBA00023172"/>
    </source>
</evidence>
<dbReference type="PROSITE" id="PS51900">
    <property type="entry name" value="CB"/>
    <property type="match status" value="1"/>
</dbReference>
<dbReference type="InterPro" id="IPR050090">
    <property type="entry name" value="Tyrosine_recombinase_XerCD"/>
</dbReference>
<keyword evidence="4 6" id="KW-0238">DNA-binding</keyword>
<proteinExistence type="inferred from homology"/>
<evidence type="ECO:0000256" key="4">
    <source>
        <dbReference type="ARBA" id="ARBA00023125"/>
    </source>
</evidence>
<dbReference type="RefSeq" id="WP_112121968.1">
    <property type="nucleotide sequence ID" value="NZ_PRLF01000024.1"/>
</dbReference>
<dbReference type="InterPro" id="IPR010998">
    <property type="entry name" value="Integrase_recombinase_N"/>
</dbReference>
<reference evidence="9 10" key="1">
    <citation type="submission" date="2018-02" db="EMBL/GenBank/DDBJ databases">
        <title>Complete genome sequencing of Faecalibacterium prausnitzii strains isolated from the human gut.</title>
        <authorList>
            <person name="Fitzgerald B.C."/>
            <person name="Shkoporov A.N."/>
            <person name="Ross P.R."/>
            <person name="Hill C."/>
        </authorList>
    </citation>
    <scope>NUCLEOTIDE SEQUENCE [LARGE SCALE GENOMIC DNA]</scope>
    <source>
        <strain evidence="9 10">APC924/119</strain>
    </source>
</reference>
<comment type="function">
    <text evidence="1">Site-specific tyrosine recombinase, which acts by catalyzing the cutting and rejoining of the recombining DNA molecules.</text>
</comment>
<dbReference type="Pfam" id="PF14659">
    <property type="entry name" value="Phage_int_SAM_3"/>
    <property type="match status" value="1"/>
</dbReference>
<feature type="domain" description="Tyr recombinase" evidence="7">
    <location>
        <begin position="157"/>
        <end position="339"/>
    </location>
</feature>
<gene>
    <name evidence="9" type="ORF">C4N21_12575</name>
</gene>
<dbReference type="AlphaFoldDB" id="A0A329URA3"/>
<dbReference type="Gene3D" id="1.10.443.10">
    <property type="entry name" value="Intergrase catalytic core"/>
    <property type="match status" value="1"/>
</dbReference>
<dbReference type="InterPro" id="IPR002104">
    <property type="entry name" value="Integrase_catalytic"/>
</dbReference>
<keyword evidence="5" id="KW-0233">DNA recombination</keyword>
<comment type="similarity">
    <text evidence="2">Belongs to the 'phage' integrase family.</text>
</comment>
<dbReference type="Pfam" id="PF00589">
    <property type="entry name" value="Phage_integrase"/>
    <property type="match status" value="1"/>
</dbReference>
<evidence type="ECO:0000256" key="3">
    <source>
        <dbReference type="ARBA" id="ARBA00022908"/>
    </source>
</evidence>
<dbReference type="CDD" id="cd01189">
    <property type="entry name" value="INT_ICEBs1_C_like"/>
    <property type="match status" value="1"/>
</dbReference>
<comment type="caution">
    <text evidence="9">The sequence shown here is derived from an EMBL/GenBank/DDBJ whole genome shotgun (WGS) entry which is preliminary data.</text>
</comment>
<dbReference type="GO" id="GO:0015074">
    <property type="term" value="P:DNA integration"/>
    <property type="evidence" value="ECO:0007669"/>
    <property type="project" value="UniProtKB-KW"/>
</dbReference>
<evidence type="ECO:0008006" key="11">
    <source>
        <dbReference type="Google" id="ProtNLM"/>
    </source>
</evidence>
<dbReference type="Proteomes" id="UP000250550">
    <property type="component" value="Unassembled WGS sequence"/>
</dbReference>
<sequence>MARLKKRKDGRYQRKVTLSNGKQKFVYGKTIAEVNAAANALMSQDTAGLEVGDHTLVGEWAKIWLKNYKSDLRAATIKMYRDSYNLHIMEQIGYMELRNVKPVHIRQVMASVASRSESLQRKVLLTMRQLFEEARLNHLIIDNPTEGIKITPHAKAEKKKALLPDEVDILMSVVVEPRARVFCALCLYCGLRKEEALGLQWSDIQSNSLTVRRAMTFLNNQQDPVDDLKTKAAHRVIPIPDKLRSVLLDTPHLSRYIVPAADGGDMTRSAFTRLWNSHIAALVPFSLHPHMLRHTYATTLYRAGVDLRTAQKLMGHSSIQVTADIYTHLEQEDSLHVADKLNEYLSGKSENSAKSSQKVVKLAI</sequence>
<dbReference type="EMBL" id="PRLF01000024">
    <property type="protein sequence ID" value="RAW63752.1"/>
    <property type="molecule type" value="Genomic_DNA"/>
</dbReference>
<dbReference type="SUPFAM" id="SSF56349">
    <property type="entry name" value="DNA breaking-rejoining enzymes"/>
    <property type="match status" value="1"/>
</dbReference>
<dbReference type="Gene3D" id="1.10.150.130">
    <property type="match status" value="1"/>
</dbReference>
<dbReference type="PANTHER" id="PTHR30349:SF64">
    <property type="entry name" value="PROPHAGE INTEGRASE INTD-RELATED"/>
    <property type="match status" value="1"/>
</dbReference>
<dbReference type="GO" id="GO:0006310">
    <property type="term" value="P:DNA recombination"/>
    <property type="evidence" value="ECO:0007669"/>
    <property type="project" value="UniProtKB-KW"/>
</dbReference>
<evidence type="ECO:0000256" key="1">
    <source>
        <dbReference type="ARBA" id="ARBA00003283"/>
    </source>
</evidence>
<dbReference type="InterPro" id="IPR011010">
    <property type="entry name" value="DNA_brk_join_enz"/>
</dbReference>
<dbReference type="GO" id="GO:0003677">
    <property type="term" value="F:DNA binding"/>
    <property type="evidence" value="ECO:0007669"/>
    <property type="project" value="UniProtKB-UniRule"/>
</dbReference>
<organism evidence="9 10">
    <name type="scientific">Faecalibacterium prausnitzii</name>
    <dbReference type="NCBI Taxonomy" id="853"/>
    <lineage>
        <taxon>Bacteria</taxon>
        <taxon>Bacillati</taxon>
        <taxon>Bacillota</taxon>
        <taxon>Clostridia</taxon>
        <taxon>Eubacteriales</taxon>
        <taxon>Oscillospiraceae</taxon>
        <taxon>Faecalibacterium</taxon>
    </lineage>
</organism>
<dbReference type="InterPro" id="IPR004107">
    <property type="entry name" value="Integrase_SAM-like_N"/>
</dbReference>
<feature type="domain" description="Core-binding (CB)" evidence="8">
    <location>
        <begin position="55"/>
        <end position="135"/>
    </location>
</feature>
<dbReference type="PANTHER" id="PTHR30349">
    <property type="entry name" value="PHAGE INTEGRASE-RELATED"/>
    <property type="match status" value="1"/>
</dbReference>
<evidence type="ECO:0000259" key="7">
    <source>
        <dbReference type="PROSITE" id="PS51898"/>
    </source>
</evidence>
<accession>A0A329URA3</accession>
<evidence type="ECO:0000313" key="9">
    <source>
        <dbReference type="EMBL" id="RAW63752.1"/>
    </source>
</evidence>
<keyword evidence="3" id="KW-0229">DNA integration</keyword>
<dbReference type="InterPro" id="IPR013762">
    <property type="entry name" value="Integrase-like_cat_sf"/>
</dbReference>
<protein>
    <recommendedName>
        <fullName evidence="11">Site-specific integrase</fullName>
    </recommendedName>
</protein>
<evidence type="ECO:0000313" key="10">
    <source>
        <dbReference type="Proteomes" id="UP000250550"/>
    </source>
</evidence>
<evidence type="ECO:0000256" key="6">
    <source>
        <dbReference type="PROSITE-ProRule" id="PRU01248"/>
    </source>
</evidence>